<dbReference type="Pfam" id="PF00078">
    <property type="entry name" value="RVT_1"/>
    <property type="match status" value="1"/>
</dbReference>
<dbReference type="OrthoDB" id="1750432at2759"/>
<feature type="non-terminal residue" evidence="2">
    <location>
        <position position="53"/>
    </location>
</feature>
<dbReference type="InterPro" id="IPR000477">
    <property type="entry name" value="RT_dom"/>
</dbReference>
<keyword evidence="3" id="KW-1185">Reference proteome</keyword>
<dbReference type="AlphaFoldDB" id="A0A0C3AE27"/>
<dbReference type="Gene3D" id="3.30.70.270">
    <property type="match status" value="1"/>
</dbReference>
<name>A0A0C3AE27_9AGAM</name>
<dbReference type="HOGENOM" id="CLU_3074489_0_0_1"/>
<evidence type="ECO:0000313" key="3">
    <source>
        <dbReference type="Proteomes" id="UP000053989"/>
    </source>
</evidence>
<protein>
    <recommendedName>
        <fullName evidence="1">Reverse transcriptase domain-containing protein</fullName>
    </recommendedName>
</protein>
<sequence length="53" mass="5988">LDDIIIWSPTLEEHMQNVHTVLQALCEATLFCSLKKTQLFCTEVLFLGHKASA</sequence>
<feature type="domain" description="Reverse transcriptase" evidence="1">
    <location>
        <begin position="1"/>
        <end position="50"/>
    </location>
</feature>
<dbReference type="SUPFAM" id="SSF56672">
    <property type="entry name" value="DNA/RNA polymerases"/>
    <property type="match status" value="1"/>
</dbReference>
<organism evidence="2 3">
    <name type="scientific">Scleroderma citrinum Foug A</name>
    <dbReference type="NCBI Taxonomy" id="1036808"/>
    <lineage>
        <taxon>Eukaryota</taxon>
        <taxon>Fungi</taxon>
        <taxon>Dikarya</taxon>
        <taxon>Basidiomycota</taxon>
        <taxon>Agaricomycotina</taxon>
        <taxon>Agaricomycetes</taxon>
        <taxon>Agaricomycetidae</taxon>
        <taxon>Boletales</taxon>
        <taxon>Sclerodermatineae</taxon>
        <taxon>Sclerodermataceae</taxon>
        <taxon>Scleroderma</taxon>
    </lineage>
</organism>
<dbReference type="EMBL" id="KN822037">
    <property type="protein sequence ID" value="KIM63172.1"/>
    <property type="molecule type" value="Genomic_DNA"/>
</dbReference>
<dbReference type="InterPro" id="IPR043502">
    <property type="entry name" value="DNA/RNA_pol_sf"/>
</dbReference>
<gene>
    <name evidence="2" type="ORF">SCLCIDRAFT_48920</name>
</gene>
<dbReference type="Proteomes" id="UP000053989">
    <property type="component" value="Unassembled WGS sequence"/>
</dbReference>
<accession>A0A0C3AE27</accession>
<reference evidence="2 3" key="1">
    <citation type="submission" date="2014-04" db="EMBL/GenBank/DDBJ databases">
        <authorList>
            <consortium name="DOE Joint Genome Institute"/>
            <person name="Kuo A."/>
            <person name="Kohler A."/>
            <person name="Nagy L.G."/>
            <person name="Floudas D."/>
            <person name="Copeland A."/>
            <person name="Barry K.W."/>
            <person name="Cichocki N."/>
            <person name="Veneault-Fourrey C."/>
            <person name="LaButti K."/>
            <person name="Lindquist E.A."/>
            <person name="Lipzen A."/>
            <person name="Lundell T."/>
            <person name="Morin E."/>
            <person name="Murat C."/>
            <person name="Sun H."/>
            <person name="Tunlid A."/>
            <person name="Henrissat B."/>
            <person name="Grigoriev I.V."/>
            <person name="Hibbett D.S."/>
            <person name="Martin F."/>
            <person name="Nordberg H.P."/>
            <person name="Cantor M.N."/>
            <person name="Hua S.X."/>
        </authorList>
    </citation>
    <scope>NUCLEOTIDE SEQUENCE [LARGE SCALE GENOMIC DNA]</scope>
    <source>
        <strain evidence="2 3">Foug A</strain>
    </source>
</reference>
<evidence type="ECO:0000313" key="2">
    <source>
        <dbReference type="EMBL" id="KIM63172.1"/>
    </source>
</evidence>
<dbReference type="InterPro" id="IPR043128">
    <property type="entry name" value="Rev_trsase/Diguanyl_cyclase"/>
</dbReference>
<evidence type="ECO:0000259" key="1">
    <source>
        <dbReference type="Pfam" id="PF00078"/>
    </source>
</evidence>
<dbReference type="InParanoid" id="A0A0C3AE27"/>
<proteinExistence type="predicted"/>
<dbReference type="STRING" id="1036808.A0A0C3AE27"/>
<feature type="non-terminal residue" evidence="2">
    <location>
        <position position="1"/>
    </location>
</feature>
<reference evidence="3" key="2">
    <citation type="submission" date="2015-01" db="EMBL/GenBank/DDBJ databases">
        <title>Evolutionary Origins and Diversification of the Mycorrhizal Mutualists.</title>
        <authorList>
            <consortium name="DOE Joint Genome Institute"/>
            <consortium name="Mycorrhizal Genomics Consortium"/>
            <person name="Kohler A."/>
            <person name="Kuo A."/>
            <person name="Nagy L.G."/>
            <person name="Floudas D."/>
            <person name="Copeland A."/>
            <person name="Barry K.W."/>
            <person name="Cichocki N."/>
            <person name="Veneault-Fourrey C."/>
            <person name="LaButti K."/>
            <person name="Lindquist E.A."/>
            <person name="Lipzen A."/>
            <person name="Lundell T."/>
            <person name="Morin E."/>
            <person name="Murat C."/>
            <person name="Riley R."/>
            <person name="Ohm R."/>
            <person name="Sun H."/>
            <person name="Tunlid A."/>
            <person name="Henrissat B."/>
            <person name="Grigoriev I.V."/>
            <person name="Hibbett D.S."/>
            <person name="Martin F."/>
        </authorList>
    </citation>
    <scope>NUCLEOTIDE SEQUENCE [LARGE SCALE GENOMIC DNA]</scope>
    <source>
        <strain evidence="3">Foug A</strain>
    </source>
</reference>